<dbReference type="InterPro" id="IPR048469">
    <property type="entry name" value="YchJ-like_M"/>
</dbReference>
<dbReference type="Pfam" id="PF17775">
    <property type="entry name" value="YchJ_M-like"/>
    <property type="match status" value="1"/>
</dbReference>
<dbReference type="InterPro" id="IPR032710">
    <property type="entry name" value="NTF2-like_dom_sf"/>
</dbReference>
<reference evidence="2" key="1">
    <citation type="submission" date="2018-06" db="EMBL/GenBank/DDBJ databases">
        <authorList>
            <person name="Zhirakovskaya E."/>
        </authorList>
    </citation>
    <scope>NUCLEOTIDE SEQUENCE</scope>
</reference>
<name>A0A3B0WYR5_9ZZZZ</name>
<accession>A0A3B0WYR5</accession>
<feature type="domain" description="YchJ-like middle NTF2-like" evidence="1">
    <location>
        <begin position="36"/>
        <end position="106"/>
    </location>
</feature>
<sequence length="107" mass="12201">MNKTKLNDALNCPCGSGLSAYQCCLVFIDKGEKASSPEQLMRSRYTAYTQHAENYILNTWHESTRPIQLGLDKSMEWSGLNVLNVSNFDTKIQNEDKAFVEFIARFN</sequence>
<evidence type="ECO:0000313" key="2">
    <source>
        <dbReference type="EMBL" id="VAW55807.1"/>
    </source>
</evidence>
<organism evidence="2">
    <name type="scientific">hydrothermal vent metagenome</name>
    <dbReference type="NCBI Taxonomy" id="652676"/>
    <lineage>
        <taxon>unclassified sequences</taxon>
        <taxon>metagenomes</taxon>
        <taxon>ecological metagenomes</taxon>
    </lineage>
</organism>
<gene>
    <name evidence="2" type="ORF">MNBD_GAMMA07-665</name>
</gene>
<feature type="non-terminal residue" evidence="2">
    <location>
        <position position="107"/>
    </location>
</feature>
<evidence type="ECO:0000259" key="1">
    <source>
        <dbReference type="Pfam" id="PF17775"/>
    </source>
</evidence>
<dbReference type="Gene3D" id="3.10.450.50">
    <property type="match status" value="1"/>
</dbReference>
<dbReference type="SUPFAM" id="SSF54427">
    <property type="entry name" value="NTF2-like"/>
    <property type="match status" value="1"/>
</dbReference>
<proteinExistence type="predicted"/>
<dbReference type="AlphaFoldDB" id="A0A3B0WYR5"/>
<protein>
    <submittedName>
        <fullName evidence="2">UPF0225 protein YchJ</fullName>
    </submittedName>
</protein>
<dbReference type="EMBL" id="UOFF01000119">
    <property type="protein sequence ID" value="VAW55807.1"/>
    <property type="molecule type" value="Genomic_DNA"/>
</dbReference>